<feature type="compositionally biased region" description="Acidic residues" evidence="1">
    <location>
        <begin position="17"/>
        <end position="44"/>
    </location>
</feature>
<dbReference type="Pfam" id="PF13843">
    <property type="entry name" value="DDE_Tnp_1_7"/>
    <property type="match status" value="1"/>
</dbReference>
<dbReference type="EMBL" id="GDQN01001322">
    <property type="protein sequence ID" value="JAT89732.1"/>
    <property type="molecule type" value="Transcribed_RNA"/>
</dbReference>
<gene>
    <name evidence="4" type="ORF">g.12893</name>
    <name evidence="3" type="ORF">g.12896</name>
</gene>
<feature type="domain" description="PiggyBac transposable element-derived protein" evidence="2">
    <location>
        <begin position="110"/>
        <end position="463"/>
    </location>
</feature>
<feature type="compositionally biased region" description="Low complexity" evidence="1">
    <location>
        <begin position="505"/>
        <end position="520"/>
    </location>
</feature>
<organism evidence="3">
    <name type="scientific">Pectinophora gossypiella</name>
    <name type="common">Cotton pink bollworm</name>
    <name type="synonym">Depressaria gossypiella</name>
    <dbReference type="NCBI Taxonomy" id="13191"/>
    <lineage>
        <taxon>Eukaryota</taxon>
        <taxon>Metazoa</taxon>
        <taxon>Ecdysozoa</taxon>
        <taxon>Arthropoda</taxon>
        <taxon>Hexapoda</taxon>
        <taxon>Insecta</taxon>
        <taxon>Pterygota</taxon>
        <taxon>Neoptera</taxon>
        <taxon>Endopterygota</taxon>
        <taxon>Lepidoptera</taxon>
        <taxon>Glossata</taxon>
        <taxon>Ditrysia</taxon>
        <taxon>Gelechioidea</taxon>
        <taxon>Gelechiidae</taxon>
        <taxon>Apatetrinae</taxon>
        <taxon>Pectinophora</taxon>
    </lineage>
</organism>
<evidence type="ECO:0000313" key="4">
    <source>
        <dbReference type="EMBL" id="JAT89732.1"/>
    </source>
</evidence>
<feature type="compositionally biased region" description="Low complexity" evidence="1">
    <location>
        <begin position="57"/>
        <end position="74"/>
    </location>
</feature>
<dbReference type="PANTHER" id="PTHR46599:SF3">
    <property type="entry name" value="PIGGYBAC TRANSPOSABLE ELEMENT-DERIVED PROTEIN 4"/>
    <property type="match status" value="1"/>
</dbReference>
<protein>
    <recommendedName>
        <fullName evidence="2">PiggyBac transposable element-derived protein domain-containing protein</fullName>
    </recommendedName>
</protein>
<dbReference type="InterPro" id="IPR029526">
    <property type="entry name" value="PGBD"/>
</dbReference>
<feature type="region of interest" description="Disordered" evidence="1">
    <location>
        <begin position="15"/>
        <end position="75"/>
    </location>
</feature>
<reference evidence="3" key="1">
    <citation type="submission" date="2015-09" db="EMBL/GenBank/DDBJ databases">
        <title>De novo assembly of Pectinophora gossypiella (Pink Bollworm) gut transcriptome.</title>
        <authorList>
            <person name="Tassone E.E."/>
        </authorList>
    </citation>
    <scope>NUCLEOTIDE SEQUENCE</scope>
</reference>
<feature type="region of interest" description="Disordered" evidence="1">
    <location>
        <begin position="492"/>
        <end position="523"/>
    </location>
</feature>
<dbReference type="OrthoDB" id="5876240at2759"/>
<proteinExistence type="predicted"/>
<accession>A0A1E1VXQ8</accession>
<evidence type="ECO:0000259" key="2">
    <source>
        <dbReference type="Pfam" id="PF13843"/>
    </source>
</evidence>
<dbReference type="PANTHER" id="PTHR46599">
    <property type="entry name" value="PIGGYBAC TRANSPOSABLE ELEMENT-DERIVED PROTEIN 4"/>
    <property type="match status" value="1"/>
</dbReference>
<evidence type="ECO:0000313" key="3">
    <source>
        <dbReference type="EMBL" id="JAT79518.1"/>
    </source>
</evidence>
<sequence length="583" mass="66625">MTNRIYTDEELLRYLENSDEEPFSSGSDEEFQPNDEDEESEDTEVIANFIASSAGGSTQRSSPTPASSSSNSSAEWKSDVLPLGRETFKGNHGVQNIDAITEDGRVSLIKIYAYFVPDDLIDEMVIHTNYYAQLLKRLRTAQFSRMTRWHDVTRQELKTFFGVIIYMGLNPKPSIEHYWKLDVLYYNPLMHRINMSYNRFSSILRCWHFTEIQIGVIGEQRTHKIDPLVHKVVNNFRNLYLPSDIIVVDESMVKFHGRLLIRTYNPAKTDRYGMKIYKACTINSYTWSYQIYSGISHQLEGLDKPGSTVVQLTEPLLDAGRIIVADNYYTSLPLAEYLKGRNTDLCGTLRKNKRNLPEEVVKAKLRRGEVIARQKDNLYTVLKWHDKRDVLMISTCHGDSMSNVTTKRGDVMKPDAIIDYNEAKKGIDISDQLGSFHSPLRKSLTWYKKIAIDLLFQVAIINARCIYNEFADGPKLTVLQVQEHLVRHFLGPAASTKETKQPQKSSASCSSPRSSIASSSNTGHCLQEIPRNLNNKLVRKRCTGCYLKLKNQGLLARKAKQVHTECKRCAKAFCLECYNENHA</sequence>
<evidence type="ECO:0000256" key="1">
    <source>
        <dbReference type="SAM" id="MobiDB-lite"/>
    </source>
</evidence>
<dbReference type="AlphaFoldDB" id="A0A1E1VXQ8"/>
<dbReference type="EMBL" id="GDQN01011536">
    <property type="protein sequence ID" value="JAT79518.1"/>
    <property type="molecule type" value="Transcribed_RNA"/>
</dbReference>
<name>A0A1E1VXQ8_PECGO</name>